<name>A0A6L8S1Q3_9FIRM</name>
<keyword evidence="1" id="KW-0808">Transferase</keyword>
<dbReference type="EMBL" id="WWSC01000017">
    <property type="protein sequence ID" value="MZK42469.1"/>
    <property type="molecule type" value="Genomic_DNA"/>
</dbReference>
<accession>A0A6L8S1Q3</accession>
<evidence type="ECO:0000313" key="1">
    <source>
        <dbReference type="EMBL" id="MZK42469.1"/>
    </source>
</evidence>
<evidence type="ECO:0000313" key="2">
    <source>
        <dbReference type="Proteomes" id="UP000472916"/>
    </source>
</evidence>
<dbReference type="AlphaFoldDB" id="A0A6L8S1Q3"/>
<organism evidence="1 2">
    <name type="scientific">Dorea longicatena</name>
    <dbReference type="NCBI Taxonomy" id="88431"/>
    <lineage>
        <taxon>Bacteria</taxon>
        <taxon>Bacillati</taxon>
        <taxon>Bacillota</taxon>
        <taxon>Clostridia</taxon>
        <taxon>Lachnospirales</taxon>
        <taxon>Lachnospiraceae</taxon>
        <taxon>Dorea</taxon>
    </lineage>
</organism>
<dbReference type="Proteomes" id="UP000472916">
    <property type="component" value="Unassembled WGS sequence"/>
</dbReference>
<protein>
    <submittedName>
        <fullName evidence="1">Cytidylate kinase-like family protein</fullName>
    </submittedName>
</protein>
<dbReference type="SUPFAM" id="SSF52540">
    <property type="entry name" value="P-loop containing nucleoside triphosphate hydrolases"/>
    <property type="match status" value="1"/>
</dbReference>
<dbReference type="InterPro" id="IPR027417">
    <property type="entry name" value="P-loop_NTPase"/>
</dbReference>
<sequence length="198" mass="22889">MIMEKTIICIGREYGSGGHAIGQILAKRTGYEFYDKDRFIAIAKERGFEGEVEEYLEEQPMNSLLYSIALNYSRPKKKPFPFELVEELAAEKPCIIIGRCAGYLTHGQDNAFSVFVHADMEKRIATVMARDHINTRLKAKRKIEEIDEKRSAFRKEFTGQEWGQSKYYNLSVDTTHLTFDQAADLILYYKKLAEESHE</sequence>
<dbReference type="Pfam" id="PF13189">
    <property type="entry name" value="Cytidylate_kin2"/>
    <property type="match status" value="1"/>
</dbReference>
<keyword evidence="1" id="KW-0418">Kinase</keyword>
<dbReference type="Gene3D" id="3.40.50.300">
    <property type="entry name" value="P-loop containing nucleotide triphosphate hydrolases"/>
    <property type="match status" value="1"/>
</dbReference>
<reference evidence="1 2" key="1">
    <citation type="journal article" date="2019" name="Nat. Med.">
        <title>A library of human gut bacterial isolates paired with longitudinal multiomics data enables mechanistic microbiome research.</title>
        <authorList>
            <person name="Poyet M."/>
            <person name="Groussin M."/>
            <person name="Gibbons S.M."/>
            <person name="Avila-Pacheco J."/>
            <person name="Jiang X."/>
            <person name="Kearney S.M."/>
            <person name="Perrotta A.R."/>
            <person name="Berdy B."/>
            <person name="Zhao S."/>
            <person name="Lieberman T.D."/>
            <person name="Swanson P.K."/>
            <person name="Smith M."/>
            <person name="Roesemann S."/>
            <person name="Alexander J.E."/>
            <person name="Rich S.A."/>
            <person name="Livny J."/>
            <person name="Vlamakis H."/>
            <person name="Clish C."/>
            <person name="Bullock K."/>
            <person name="Deik A."/>
            <person name="Scott J."/>
            <person name="Pierce K.A."/>
            <person name="Xavier R.J."/>
            <person name="Alm E.J."/>
        </authorList>
    </citation>
    <scope>NUCLEOTIDE SEQUENCE [LARGE SCALE GENOMIC DNA]</scope>
    <source>
        <strain evidence="1 2">BIOML-A6</strain>
    </source>
</reference>
<comment type="caution">
    <text evidence="1">The sequence shown here is derived from an EMBL/GenBank/DDBJ whole genome shotgun (WGS) entry which is preliminary data.</text>
</comment>
<gene>
    <name evidence="1" type="ORF">GT528_12430</name>
</gene>
<dbReference type="GO" id="GO:0016301">
    <property type="term" value="F:kinase activity"/>
    <property type="evidence" value="ECO:0007669"/>
    <property type="project" value="UniProtKB-KW"/>
</dbReference>
<proteinExistence type="predicted"/>